<dbReference type="RefSeq" id="WP_239676561.1">
    <property type="nucleotide sequence ID" value="NZ_CP070499.1"/>
</dbReference>
<dbReference type="AlphaFoldDB" id="A0A895YG25"/>
<reference evidence="1" key="1">
    <citation type="submission" date="2021-02" db="EMBL/GenBank/DDBJ databases">
        <title>Natrosporangium hydrolyticum gen. nov., sp. nov, a haloalkaliphilic actinobacterium from a soda solonchak soil.</title>
        <authorList>
            <person name="Sorokin D.Y."/>
            <person name="Khijniak T.V."/>
            <person name="Zakharycheva A.P."/>
            <person name="Boueva O.V."/>
            <person name="Ariskina E.V."/>
            <person name="Hahnke R.L."/>
            <person name="Bunk B."/>
            <person name="Sproer C."/>
            <person name="Schumann P."/>
            <person name="Evtushenko L.I."/>
            <person name="Kublanov I.V."/>
        </authorList>
    </citation>
    <scope>NUCLEOTIDE SEQUENCE</scope>
    <source>
        <strain evidence="1">DSM 106523</strain>
    </source>
</reference>
<organism evidence="1 2">
    <name type="scientific">Natronosporangium hydrolyticum</name>
    <dbReference type="NCBI Taxonomy" id="2811111"/>
    <lineage>
        <taxon>Bacteria</taxon>
        <taxon>Bacillati</taxon>
        <taxon>Actinomycetota</taxon>
        <taxon>Actinomycetes</taxon>
        <taxon>Micromonosporales</taxon>
        <taxon>Micromonosporaceae</taxon>
        <taxon>Natronosporangium</taxon>
    </lineage>
</organism>
<name>A0A895YG25_9ACTN</name>
<dbReference type="KEGG" id="nhy:JQS43_23550"/>
<proteinExistence type="predicted"/>
<dbReference type="EMBL" id="CP070499">
    <property type="protein sequence ID" value="QSB14429.1"/>
    <property type="molecule type" value="Genomic_DNA"/>
</dbReference>
<evidence type="ECO:0000313" key="2">
    <source>
        <dbReference type="Proteomes" id="UP000662857"/>
    </source>
</evidence>
<dbReference type="Proteomes" id="UP000662857">
    <property type="component" value="Chromosome"/>
</dbReference>
<keyword evidence="2" id="KW-1185">Reference proteome</keyword>
<gene>
    <name evidence="1" type="ORF">JQS43_23550</name>
</gene>
<accession>A0A895YG25</accession>
<sequence length="90" mass="9119">MINRPDLASAVRPVRATLPGRAVRGGRAPAGIQWNDFASVATVVVVTDRTGAASPGEAFSFLVTFAAPAAGFETALSGLHASLELSDAAP</sequence>
<evidence type="ECO:0000313" key="1">
    <source>
        <dbReference type="EMBL" id="QSB14429.1"/>
    </source>
</evidence>
<protein>
    <submittedName>
        <fullName evidence="1">Uncharacterized protein</fullName>
    </submittedName>
</protein>